<dbReference type="Proteomes" id="UP000309992">
    <property type="component" value="Unassembled WGS sequence"/>
</dbReference>
<organism evidence="1 2">
    <name type="scientific">Prauserella endophytica</name>
    <dbReference type="NCBI Taxonomy" id="1592324"/>
    <lineage>
        <taxon>Bacteria</taxon>
        <taxon>Bacillati</taxon>
        <taxon>Actinomycetota</taxon>
        <taxon>Actinomycetes</taxon>
        <taxon>Pseudonocardiales</taxon>
        <taxon>Pseudonocardiaceae</taxon>
        <taxon>Prauserella</taxon>
        <taxon>Prauserella coralliicola group</taxon>
    </lineage>
</organism>
<keyword evidence="2" id="KW-1185">Reference proteome</keyword>
<proteinExistence type="predicted"/>
<gene>
    <name evidence="1" type="ORF">FCN18_33505</name>
</gene>
<dbReference type="EMBL" id="SWMS01000030">
    <property type="protein sequence ID" value="TKG61557.1"/>
    <property type="molecule type" value="Genomic_DNA"/>
</dbReference>
<reference evidence="1 2" key="1">
    <citation type="journal article" date="2015" name="Antonie Van Leeuwenhoek">
        <title>Prauserella endophytica sp. nov., an endophytic actinobacterium isolated from Tamarix taklamakanensis.</title>
        <authorList>
            <person name="Liu J.M."/>
            <person name="Habden X."/>
            <person name="Guo L."/>
            <person name="Tuo L."/>
            <person name="Jiang Z.K."/>
            <person name="Liu S.W."/>
            <person name="Liu X.F."/>
            <person name="Chen L."/>
            <person name="Li R.F."/>
            <person name="Zhang Y.Q."/>
            <person name="Sun C.H."/>
        </authorList>
    </citation>
    <scope>NUCLEOTIDE SEQUENCE [LARGE SCALE GENOMIC DNA]</scope>
    <source>
        <strain evidence="1 2">CGMCC 4.7182</strain>
    </source>
</reference>
<sequence length="70" mass="7619">MSDTAQKIAAEYNLAPDVAERIVADVTEHIDGLGSRTEAEADIALEYAHQVPDCTDFAALVGRIERLYQA</sequence>
<comment type="caution">
    <text evidence="1">The sequence shown here is derived from an EMBL/GenBank/DDBJ whole genome shotgun (WGS) entry which is preliminary data.</text>
</comment>
<evidence type="ECO:0000313" key="2">
    <source>
        <dbReference type="Proteomes" id="UP000309992"/>
    </source>
</evidence>
<dbReference type="RefSeq" id="WP_137097033.1">
    <property type="nucleotide sequence ID" value="NZ_SWMS01000030.1"/>
</dbReference>
<protein>
    <submittedName>
        <fullName evidence="1">Uncharacterized protein</fullName>
    </submittedName>
</protein>
<evidence type="ECO:0000313" key="1">
    <source>
        <dbReference type="EMBL" id="TKG61557.1"/>
    </source>
</evidence>
<name>A0ABY2RWL2_9PSEU</name>
<accession>A0ABY2RWL2</accession>